<proteinExistence type="predicted"/>
<evidence type="ECO:0008006" key="3">
    <source>
        <dbReference type="Google" id="ProtNLM"/>
    </source>
</evidence>
<comment type="caution">
    <text evidence="1">The sequence shown here is derived from an EMBL/GenBank/DDBJ whole genome shotgun (WGS) entry which is preliminary data.</text>
</comment>
<sequence length="92" mass="11141">METQGKMMITCKEATFLISKEQQDKLRFSERLQLRLHLLMCKYCRRFSEQVKFMTRAIGRMKKRIEQQGVEVKLTAEQKQRMKQRLTDLKNN</sequence>
<dbReference type="EMBL" id="JAGUCN010000006">
    <property type="protein sequence ID" value="MBS2211213.1"/>
    <property type="molecule type" value="Genomic_DNA"/>
</dbReference>
<gene>
    <name evidence="1" type="ORF">KEM09_07360</name>
</gene>
<evidence type="ECO:0000313" key="2">
    <source>
        <dbReference type="Proteomes" id="UP000721861"/>
    </source>
</evidence>
<reference evidence="1 2" key="1">
    <citation type="journal article" date="2014" name="Int. J. Syst. Evol. Microbiol.">
        <title>Carboxylicivirga gen. nov. in the family Marinilabiliaceae with two novel species, Carboxylicivirga mesophila sp. nov. and Carboxylicivirga taeanensis sp. nov., and reclassification of Cytophaga fermentans as Saccharicrinis fermentans gen. nov., comb. nov.</title>
        <authorList>
            <person name="Yang S.H."/>
            <person name="Seo H.S."/>
            <person name="Woo J.H."/>
            <person name="Oh H.M."/>
            <person name="Jang H."/>
            <person name="Lee J.H."/>
            <person name="Kim S.J."/>
            <person name="Kwon K.K."/>
        </authorList>
    </citation>
    <scope>NUCLEOTIDE SEQUENCE [LARGE SCALE GENOMIC DNA]</scope>
    <source>
        <strain evidence="1 2">JCM 18290</strain>
    </source>
</reference>
<name>A0ABS5K881_9BACT</name>
<accession>A0ABS5K881</accession>
<keyword evidence="2" id="KW-1185">Reference proteome</keyword>
<dbReference type="RefSeq" id="WP_212227227.1">
    <property type="nucleotide sequence ID" value="NZ_JAGUCN010000006.1"/>
</dbReference>
<dbReference type="Proteomes" id="UP000721861">
    <property type="component" value="Unassembled WGS sequence"/>
</dbReference>
<organism evidence="1 2">
    <name type="scientific">Carboxylicivirga mesophila</name>
    <dbReference type="NCBI Taxonomy" id="1166478"/>
    <lineage>
        <taxon>Bacteria</taxon>
        <taxon>Pseudomonadati</taxon>
        <taxon>Bacteroidota</taxon>
        <taxon>Bacteroidia</taxon>
        <taxon>Marinilabiliales</taxon>
        <taxon>Marinilabiliaceae</taxon>
        <taxon>Carboxylicivirga</taxon>
    </lineage>
</organism>
<evidence type="ECO:0000313" key="1">
    <source>
        <dbReference type="EMBL" id="MBS2211213.1"/>
    </source>
</evidence>
<protein>
    <recommendedName>
        <fullName evidence="3">Zinc-finger domain-containing protein</fullName>
    </recommendedName>
</protein>